<reference evidence="2" key="1">
    <citation type="journal article" date="2014" name="Genome Biol. Evol.">
        <title>Pangenome evidence for extensive interdomain horizontal transfer affecting lineage core and shell genes in uncultured planktonic thaumarchaeota and euryarchaeota.</title>
        <authorList>
            <person name="Deschamps P."/>
            <person name="Zivanovic Y."/>
            <person name="Moreira D."/>
            <person name="Rodriguez-Valera F."/>
            <person name="Lopez-Garcia P."/>
        </authorList>
    </citation>
    <scope>NUCLEOTIDE SEQUENCE</scope>
</reference>
<name>A0A075FZN8_9ARCH</name>
<proteinExistence type="predicted"/>
<organism evidence="2">
    <name type="scientific">uncultured marine thaumarchaeote AD1000_88_A06</name>
    <dbReference type="NCBI Taxonomy" id="1455945"/>
    <lineage>
        <taxon>Archaea</taxon>
        <taxon>Nitrososphaerota</taxon>
        <taxon>environmental samples</taxon>
    </lineage>
</organism>
<keyword evidence="1" id="KW-0812">Transmembrane</keyword>
<sequence>MEFFLEIILNLVGLLVGLVIGTISYIGFKNTASPTLFRLSIAFFAIGIGFGILATGFILDDFIFKTGDINRGISTLGVATQVVGYWFIAFSHTIRTFFPKSRYLRSIGAIPLFLVSFNYIENILRAVSFILLVYGAIETMLSYIQGRKKSTLFVAVGLGLLGFGEFIGWYSFVFPETVLYVSSIVIKIAGLISVGIPVSKIPLRKISFDENL</sequence>
<dbReference type="EMBL" id="KF900490">
    <property type="protein sequence ID" value="AIE96828.1"/>
    <property type="molecule type" value="Genomic_DNA"/>
</dbReference>
<evidence type="ECO:0000256" key="1">
    <source>
        <dbReference type="SAM" id="Phobius"/>
    </source>
</evidence>
<accession>A0A075FZN8</accession>
<evidence type="ECO:0000313" key="2">
    <source>
        <dbReference type="EMBL" id="AIE96828.1"/>
    </source>
</evidence>
<keyword evidence="1" id="KW-1133">Transmembrane helix</keyword>
<feature type="transmembrane region" description="Helical" evidence="1">
    <location>
        <begin position="126"/>
        <end position="144"/>
    </location>
</feature>
<feature type="transmembrane region" description="Helical" evidence="1">
    <location>
        <begin position="151"/>
        <end position="172"/>
    </location>
</feature>
<dbReference type="AlphaFoldDB" id="A0A075FZN8"/>
<protein>
    <submittedName>
        <fullName evidence="2">Uncharacterized protein</fullName>
    </submittedName>
</protein>
<feature type="transmembrane region" description="Helical" evidence="1">
    <location>
        <begin position="7"/>
        <end position="28"/>
    </location>
</feature>
<feature type="transmembrane region" description="Helical" evidence="1">
    <location>
        <begin position="178"/>
        <end position="198"/>
    </location>
</feature>
<feature type="transmembrane region" description="Helical" evidence="1">
    <location>
        <begin position="35"/>
        <end position="59"/>
    </location>
</feature>
<keyword evidence="1" id="KW-0472">Membrane</keyword>
<feature type="transmembrane region" description="Helical" evidence="1">
    <location>
        <begin position="71"/>
        <end position="91"/>
    </location>
</feature>